<dbReference type="Gene3D" id="1.25.40.180">
    <property type="match status" value="1"/>
</dbReference>
<comment type="similarity">
    <text evidence="1">Belongs to the eIF-2-beta/eIF-5 family.</text>
</comment>
<dbReference type="InterPro" id="IPR003307">
    <property type="entry name" value="W2_domain"/>
</dbReference>
<dbReference type="Pfam" id="PF02020">
    <property type="entry name" value="W2"/>
    <property type="match status" value="1"/>
</dbReference>
<dbReference type="InterPro" id="IPR016189">
    <property type="entry name" value="Transl_init_fac_IF2/IF5_N"/>
</dbReference>
<dbReference type="InterPro" id="IPR016024">
    <property type="entry name" value="ARM-type_fold"/>
</dbReference>
<dbReference type="SUPFAM" id="SSF100966">
    <property type="entry name" value="Translation initiation factor 2 beta, aIF2beta, N-terminal domain"/>
    <property type="match status" value="1"/>
</dbReference>
<feature type="compositionally biased region" description="Basic and acidic residues" evidence="7">
    <location>
        <begin position="410"/>
        <end position="424"/>
    </location>
</feature>
<evidence type="ECO:0000256" key="5">
    <source>
        <dbReference type="ARBA" id="ARBA00022917"/>
    </source>
</evidence>
<accession>A0A224XNV5</accession>
<evidence type="ECO:0000313" key="9">
    <source>
        <dbReference type="EMBL" id="JAW10120.1"/>
    </source>
</evidence>
<protein>
    <recommendedName>
        <fullName evidence="2">Eukaryotic translation initiation factor 5</fullName>
    </recommendedName>
</protein>
<dbReference type="EMBL" id="GFTR01006306">
    <property type="protein sequence ID" value="JAW10120.1"/>
    <property type="molecule type" value="Transcribed_RNA"/>
</dbReference>
<dbReference type="FunFam" id="3.30.30.170:FF:000002">
    <property type="entry name" value="Eukaryotic translation initiation factor 5"/>
    <property type="match status" value="1"/>
</dbReference>
<dbReference type="SUPFAM" id="SSF48371">
    <property type="entry name" value="ARM repeat"/>
    <property type="match status" value="1"/>
</dbReference>
<feature type="region of interest" description="Disordered" evidence="7">
    <location>
        <begin position="392"/>
        <end position="447"/>
    </location>
</feature>
<dbReference type="GO" id="GO:0005829">
    <property type="term" value="C:cytosol"/>
    <property type="evidence" value="ECO:0007669"/>
    <property type="project" value="TreeGrafter"/>
</dbReference>
<evidence type="ECO:0000256" key="7">
    <source>
        <dbReference type="SAM" id="MobiDB-lite"/>
    </source>
</evidence>
<evidence type="ECO:0000259" key="8">
    <source>
        <dbReference type="PROSITE" id="PS51363"/>
    </source>
</evidence>
<dbReference type="PANTHER" id="PTHR23001">
    <property type="entry name" value="EUKARYOTIC TRANSLATION INITIATION FACTOR"/>
    <property type="match status" value="1"/>
</dbReference>
<sequence>MGSVNVNRNVSDAFYRYKMPRLVAKVEGKGNGIKTVIVNMADVAKALGRPATYPTKYFGCELGAQTLVDFKNDRYIVNGSHDAAKLQDLLDGFIRKFVLCPECDNPETDLSVNSKKETISQGCKACGFHGLLQFNHKLNTYIIKNPPNMNPGTQGASLTEGKRARRSKAKQNGETTTNGERSGSPKSEEEPELIVAPTKPISEDVDDDWAVDVSEEAVRARLQDLTDGAKNLTMTDDLEKTEKERMDIFYATVKQRKDSGTLEVPSAAKELLAEAERLEIKSKAPLVLAELLFDEKIHIEIKRHRILFLRFTHDDPKAQKALIGGVEQIVAMHKTTLLPKVPAIFKLLYDLDILEENVIMEWGGKVSKKYVPKELSQEIHNKAEPFLTWLKEAEEEEESTDEEDDLEIEYNDRLKTSPLKEHKPVNTPKPSAPVEDDEEDDVDIDAI</sequence>
<organism evidence="9">
    <name type="scientific">Panstrongylus lignarius</name>
    <dbReference type="NCBI Taxonomy" id="156445"/>
    <lineage>
        <taxon>Eukaryota</taxon>
        <taxon>Metazoa</taxon>
        <taxon>Ecdysozoa</taxon>
        <taxon>Arthropoda</taxon>
        <taxon>Hexapoda</taxon>
        <taxon>Insecta</taxon>
        <taxon>Pterygota</taxon>
        <taxon>Neoptera</taxon>
        <taxon>Paraneoptera</taxon>
        <taxon>Hemiptera</taxon>
        <taxon>Heteroptera</taxon>
        <taxon>Panheteroptera</taxon>
        <taxon>Cimicomorpha</taxon>
        <taxon>Reduviidae</taxon>
        <taxon>Triatominae</taxon>
        <taxon>Panstrongylus</taxon>
    </lineage>
</organism>
<keyword evidence="6" id="KW-0342">GTP-binding</keyword>
<feature type="compositionally biased region" description="Acidic residues" evidence="7">
    <location>
        <begin position="434"/>
        <end position="447"/>
    </location>
</feature>
<feature type="compositionally biased region" description="Acidic residues" evidence="7">
    <location>
        <begin position="393"/>
        <end position="409"/>
    </location>
</feature>
<feature type="domain" description="W2" evidence="8">
    <location>
        <begin position="239"/>
        <end position="400"/>
    </location>
</feature>
<dbReference type="GO" id="GO:0003743">
    <property type="term" value="F:translation initiation factor activity"/>
    <property type="evidence" value="ECO:0007669"/>
    <property type="project" value="UniProtKB-KW"/>
</dbReference>
<dbReference type="Pfam" id="PF01873">
    <property type="entry name" value="eIF-5_eIF-2B"/>
    <property type="match status" value="1"/>
</dbReference>
<dbReference type="Gene3D" id="3.30.30.170">
    <property type="match status" value="1"/>
</dbReference>
<dbReference type="GO" id="GO:0005092">
    <property type="term" value="F:GDP-dissociation inhibitor activity"/>
    <property type="evidence" value="ECO:0007669"/>
    <property type="project" value="TreeGrafter"/>
</dbReference>
<keyword evidence="5" id="KW-0648">Protein biosynthesis</keyword>
<dbReference type="SMART" id="SM00653">
    <property type="entry name" value="eIF2B_5"/>
    <property type="match status" value="1"/>
</dbReference>
<keyword evidence="3 9" id="KW-0396">Initiation factor</keyword>
<evidence type="ECO:0000256" key="1">
    <source>
        <dbReference type="ARBA" id="ARBA00010397"/>
    </source>
</evidence>
<evidence type="ECO:0000256" key="2">
    <source>
        <dbReference type="ARBA" id="ARBA00018059"/>
    </source>
</evidence>
<dbReference type="CDD" id="cd11561">
    <property type="entry name" value="W2_eIF5"/>
    <property type="match status" value="1"/>
</dbReference>
<dbReference type="GO" id="GO:0001732">
    <property type="term" value="P:formation of cytoplasmic translation initiation complex"/>
    <property type="evidence" value="ECO:0007669"/>
    <property type="project" value="TreeGrafter"/>
</dbReference>
<feature type="compositionally biased region" description="Polar residues" evidence="7">
    <location>
        <begin position="170"/>
        <end position="185"/>
    </location>
</feature>
<dbReference type="InterPro" id="IPR002735">
    <property type="entry name" value="Transl_init_fac_IF2/IF5_dom"/>
</dbReference>
<keyword evidence="4" id="KW-0547">Nucleotide-binding</keyword>
<evidence type="ECO:0000256" key="6">
    <source>
        <dbReference type="ARBA" id="ARBA00023134"/>
    </source>
</evidence>
<evidence type="ECO:0000256" key="4">
    <source>
        <dbReference type="ARBA" id="ARBA00022741"/>
    </source>
</evidence>
<dbReference type="PROSITE" id="PS51363">
    <property type="entry name" value="W2"/>
    <property type="match status" value="1"/>
</dbReference>
<feature type="region of interest" description="Disordered" evidence="7">
    <location>
        <begin position="144"/>
        <end position="199"/>
    </location>
</feature>
<dbReference type="SUPFAM" id="SSF75689">
    <property type="entry name" value="Zinc-binding domain of translation initiation factor 2 beta"/>
    <property type="match status" value="1"/>
</dbReference>
<dbReference type="GO" id="GO:0005525">
    <property type="term" value="F:GTP binding"/>
    <property type="evidence" value="ECO:0007669"/>
    <property type="project" value="UniProtKB-KW"/>
</dbReference>
<dbReference type="GO" id="GO:0071074">
    <property type="term" value="F:eukaryotic initiation factor eIF2 binding"/>
    <property type="evidence" value="ECO:0007669"/>
    <property type="project" value="TreeGrafter"/>
</dbReference>
<name>A0A224XNV5_9HEMI</name>
<dbReference type="FunFam" id="2.20.25.350:FF:000001">
    <property type="entry name" value="Eukaryotic translation initiation factor 5"/>
    <property type="match status" value="1"/>
</dbReference>
<dbReference type="InterPro" id="IPR016190">
    <property type="entry name" value="Transl_init_fac_IF2/IF5_Zn-bd"/>
</dbReference>
<dbReference type="Gene3D" id="2.20.25.350">
    <property type="match status" value="1"/>
</dbReference>
<dbReference type="InterPro" id="IPR045196">
    <property type="entry name" value="IF2/IF5"/>
</dbReference>
<reference evidence="9" key="1">
    <citation type="journal article" date="2018" name="PLoS Negl. Trop. Dis.">
        <title>An insight into the salivary gland and fat body transcriptome of Panstrongylus lignarius (Hemiptera: Heteroptera), the main vector of Chagas disease in Peru.</title>
        <authorList>
            <person name="Nevoa J.C."/>
            <person name="Mendes M.T."/>
            <person name="da Silva M.V."/>
            <person name="Soares S.C."/>
            <person name="Oliveira C.J.F."/>
            <person name="Ribeiro J.M.C."/>
        </authorList>
    </citation>
    <scope>NUCLEOTIDE SEQUENCE</scope>
</reference>
<dbReference type="AlphaFoldDB" id="A0A224XNV5"/>
<proteinExistence type="inferred from homology"/>
<dbReference type="PANTHER" id="PTHR23001:SF7">
    <property type="entry name" value="EUKARYOTIC TRANSLATION INITIATION FACTOR 5"/>
    <property type="match status" value="1"/>
</dbReference>
<evidence type="ECO:0000256" key="3">
    <source>
        <dbReference type="ARBA" id="ARBA00022540"/>
    </source>
</evidence>
<dbReference type="SMART" id="SM00515">
    <property type="entry name" value="eIF5C"/>
    <property type="match status" value="1"/>
</dbReference>